<evidence type="ECO:0000313" key="1">
    <source>
        <dbReference type="EMBL" id="KAF9156231.1"/>
    </source>
</evidence>
<dbReference type="AlphaFoldDB" id="A0A9P5S9V8"/>
<proteinExistence type="predicted"/>
<accession>A0A9P5S9V8</accession>
<sequence length="150" mass="17045">MAPAVDLQLLVDQIIVLGRKIEDLEVIEGRYLSMLQTQTADGISIFSTTLIVPTVRDSLSLTRLEICNTAMEHCRLINNLRLVDEHLATVHNLGVWNTMLKRQDQLLLEESAYLADQGAFKEGNLPNLQNTRILIEKVREFLERDPTVSF</sequence>
<reference evidence="1" key="1">
    <citation type="journal article" date="2020" name="Fungal Divers.">
        <title>Resolving the Mortierellaceae phylogeny through synthesis of multi-gene phylogenetics and phylogenomics.</title>
        <authorList>
            <person name="Vandepol N."/>
            <person name="Liber J."/>
            <person name="Desiro A."/>
            <person name="Na H."/>
            <person name="Kennedy M."/>
            <person name="Barry K."/>
            <person name="Grigoriev I.V."/>
            <person name="Miller A.N."/>
            <person name="O'Donnell K."/>
            <person name="Stajich J.E."/>
            <person name="Bonito G."/>
        </authorList>
    </citation>
    <scope>NUCLEOTIDE SEQUENCE</scope>
    <source>
        <strain evidence="1">NRRL 6426</strain>
    </source>
</reference>
<protein>
    <submittedName>
        <fullName evidence="1">Uncharacterized protein</fullName>
    </submittedName>
</protein>
<dbReference type="Proteomes" id="UP000748756">
    <property type="component" value="Unassembled WGS sequence"/>
</dbReference>
<comment type="caution">
    <text evidence="1">The sequence shown here is derived from an EMBL/GenBank/DDBJ whole genome shotgun (WGS) entry which is preliminary data.</text>
</comment>
<dbReference type="EMBL" id="JAAAUQ010000032">
    <property type="protein sequence ID" value="KAF9156231.1"/>
    <property type="molecule type" value="Genomic_DNA"/>
</dbReference>
<gene>
    <name evidence="1" type="ORF">BG015_006634</name>
</gene>
<name>A0A9P5S9V8_9FUNG</name>
<organism evidence="1 2">
    <name type="scientific">Linnemannia schmuckeri</name>
    <dbReference type="NCBI Taxonomy" id="64567"/>
    <lineage>
        <taxon>Eukaryota</taxon>
        <taxon>Fungi</taxon>
        <taxon>Fungi incertae sedis</taxon>
        <taxon>Mucoromycota</taxon>
        <taxon>Mortierellomycotina</taxon>
        <taxon>Mortierellomycetes</taxon>
        <taxon>Mortierellales</taxon>
        <taxon>Mortierellaceae</taxon>
        <taxon>Linnemannia</taxon>
    </lineage>
</organism>
<keyword evidence="2" id="KW-1185">Reference proteome</keyword>
<dbReference type="OrthoDB" id="2409115at2759"/>
<evidence type="ECO:0000313" key="2">
    <source>
        <dbReference type="Proteomes" id="UP000748756"/>
    </source>
</evidence>